<dbReference type="RefSeq" id="YP_009561331.1">
    <property type="nucleotide sequence ID" value="NC_041099.1"/>
</dbReference>
<protein>
    <submittedName>
        <fullName evidence="2">Hypothetical chloroplast RF21</fullName>
    </submittedName>
</protein>
<keyword evidence="2" id="KW-0150">Chloroplast</keyword>
<feature type="compositionally biased region" description="Basic and acidic residues" evidence="1">
    <location>
        <begin position="1201"/>
        <end position="1210"/>
    </location>
</feature>
<dbReference type="SUPFAM" id="SSF52540">
    <property type="entry name" value="P-loop containing nucleoside triphosphate hydrolases"/>
    <property type="match status" value="1"/>
</dbReference>
<feature type="compositionally biased region" description="Basic residues" evidence="1">
    <location>
        <begin position="555"/>
        <end position="569"/>
    </location>
</feature>
<keyword evidence="2" id="KW-0934">Plastid</keyword>
<dbReference type="InterPro" id="IPR027417">
    <property type="entry name" value="P-loop_NTPase"/>
</dbReference>
<evidence type="ECO:0000313" key="2">
    <source>
        <dbReference type="EMBL" id="QAR48751.1"/>
    </source>
</evidence>
<accession>A0A410KKK2</accession>
<feature type="compositionally biased region" description="Acidic residues" evidence="1">
    <location>
        <begin position="1190"/>
        <end position="1200"/>
    </location>
</feature>
<dbReference type="GeneID" id="39332232"/>
<feature type="region of interest" description="Disordered" evidence="1">
    <location>
        <begin position="1"/>
        <end position="21"/>
    </location>
</feature>
<gene>
    <name evidence="2" type="primary">ycf2</name>
</gene>
<proteinExistence type="predicted"/>
<dbReference type="Gene3D" id="3.40.50.300">
    <property type="entry name" value="P-loop containing nucleotide triphosphate hydrolases"/>
    <property type="match status" value="1"/>
</dbReference>
<evidence type="ECO:0000256" key="1">
    <source>
        <dbReference type="SAM" id="MobiDB-lite"/>
    </source>
</evidence>
<feature type="region of interest" description="Disordered" evidence="1">
    <location>
        <begin position="548"/>
        <end position="581"/>
    </location>
</feature>
<feature type="region of interest" description="Disordered" evidence="1">
    <location>
        <begin position="385"/>
        <end position="409"/>
    </location>
</feature>
<dbReference type="EMBL" id="MG272482">
    <property type="protein sequence ID" value="QAR48751.1"/>
    <property type="molecule type" value="Genomic_DNA"/>
</dbReference>
<name>A0A410KKK2_9TRAC</name>
<geneLocation type="chloroplast" evidence="2"/>
<organism evidence="2">
    <name type="scientific">Selaginella vardei</name>
    <dbReference type="NCBI Taxonomy" id="189576"/>
    <lineage>
        <taxon>Eukaryota</taxon>
        <taxon>Viridiplantae</taxon>
        <taxon>Streptophyta</taxon>
        <taxon>Embryophyta</taxon>
        <taxon>Tracheophyta</taxon>
        <taxon>Lycopodiopsida</taxon>
        <taxon>Selaginellales</taxon>
        <taxon>Selaginellaceae</taxon>
        <taxon>Selaginella</taxon>
    </lineage>
</organism>
<reference evidence="2" key="1">
    <citation type="submission" date="2017-10" db="EMBL/GenBank/DDBJ databases">
        <authorList>
            <person name="Zhang H."/>
            <person name="Zhang X."/>
        </authorList>
    </citation>
    <scope>NUCLEOTIDE SEQUENCE</scope>
</reference>
<feature type="region of interest" description="Disordered" evidence="1">
    <location>
        <begin position="1187"/>
        <end position="1210"/>
    </location>
</feature>
<reference evidence="2" key="2">
    <citation type="journal article" date="2019" name="J. ISSAAS">
        <title>Direct Repeats Co-occur with Few Short Dispersed Repeats in Plastid Genome of A Spikemoss, Selaginella vardei (Selaginellaceae, Lycophyta).</title>
        <authorList>
            <person name="Zhang H.-R."/>
            <person name="Zhang X.-C."/>
            <person name="Xiang Q.-P."/>
        </authorList>
    </citation>
    <scope>NUCLEOTIDE SEQUENCE</scope>
</reference>
<sequence>MNEKYVESASESGAERGGGGGKGKHPWFFLQAVKWTLGPLNMNPPDLAGHPAFIFSAKDWGLPTPGSDPSYQFLVPNGLSLPASLVALRQDFLRGGGRNRQPPHPPERERICTVHVNRAYGVVPEAHDKHFNYLDIVLTTDGGGAYNAEQPVYTGDGEAEAYDGGGVRQRRNVPLVEAGRSDDSCGVLDIWGSKGDCRSIRSDSLESPRAEPIMTSRNVRSGKKTYMITFADQYICSPLRLAPRYGDNGESTYHDSTNDGLLPHGHYKFADRAVGPAGNETNWRESARIRTYFRVSGRHPGCLRKLMGVLPLLRRKLLRDPGAAKTRTFWLECEGFFNQHSLNRRARNWGNSLLGGGDIYRYINCRSDVCEWLPNHYELAEVPAGENSPRRNHWTAHGRTAGVPTRGPSGWSWRPSAECHELPPICERSASTVRDLKNVSYPSSDATGALVAHLLEMTPCALGTPRQYQLWQGESTTVSPSSYGAAPGRFADTFENELNEPDDTGHTGKPPRVNAFATLGLYEPPFGTAKQGVENGFAKTCSCSVGTLQSSHSSRMGRHMKGPSPRRNHHVESPDNHSVARGQPCSTLLAYILRAPTGAPPNSNGGSTGETPTIQPHIYKSLSHEHSRGNDGPSMPAHGSSYQFFGSPARNTGLAHGGMSGAGSTATNSYGVVTFPGVNHRGKLELARGGWPHIRARVIDGTLGHHSNDLPREGGSSLLSPMLGQSRAGSGASGIHDETVYRLYRIEESLGPGINGAAGKESPEGPGTTNFLSFHPPRVSRPFKGVEGFTKPWWDSAIGIYEFLRARAPRFLTHKRGYLGEATLEALSDISPRRSKFRRTGTRRWVRFPFGQPSYESAFGRPLGNDSNSEYLAMGALLLILSVLIGKGLAYIDLWARLGVTRYWLYPLQKHGFDRSTPRGSRKHWSREQQKSFTSLVADLVADIEHCISIGGYYLLLHGGITSGWLYNDTGFDIYPPLKLLQIQFVVTDENNTRHELGGIYDHALSNNCYGYRAPQWHGPHHYLRRLAKGYNRDMPKHMLHHSDSGTEVSSALWQRMTPLDETSGVPSATPQSGFSPSKGILLIGPSGMGRSYLMNDLAADSDAPPVPISSSSLYETECYIAINDGKTNEMELPAMSSCRLIILGGLVERISPRVVWIQDTHKFGFLSPEGPTGEDDVARVGTAWKNKEMDEEEERGEGEEEKKEKEEVEVEGKKRKKIEPPTFPLPALLILLTGLANCAKSMLVIGSTHAPGETDPSFICSNRPDRLINARALSTPRRQNKFPIIPRSRRFDLADDNKFLPRRDAPRYKTLCSCARDLGSLANEALPVKTYQSSIHYGNAIVSVLLGQVIHDYNICSNAAAPHFDHTSRVGKAVACGTVVGSPSVGSPYAGIPKNPTSVRQFSRMSEWYESPIVETTFGESTVLSPALGCLAGSMVHSWVALENRRYDSILLAGSTIFNSVPAPANLAGSIAAECQWSDESQFPYDDLRFAYPARAAAEGPMWEAAIPAPPHPLMIGEDKCRRTKYTTARTQTKGSASGKPYSWADTAVLTPAGRTPTDFSCTSDTKDPNDLDYDLALLFRRLSASFTRRHPGAAPRVSKYRQQMEKVPFTDRFPVSGVGCDGTKYRSPGEPASFTGKRFMWEPSSPPADCQIMSSHMEPHMDMDKAGPMLRGTGANGAGDGEMTGGDMNEQLTGTPLEYSNLITSDEAPNKSIAKRPYSWSGRLALRRRRSITEELGAWPQFNRSPLFHPSFLDEGWSICGLPHTGAQSELSSQRQIWSGAGPLPDDAPTCHIISESHKYLMKGLSANVALLGKVIGILVGR</sequence>